<dbReference type="InterPro" id="IPR000644">
    <property type="entry name" value="CBS_dom"/>
</dbReference>
<dbReference type="SMART" id="SM00116">
    <property type="entry name" value="CBS"/>
    <property type="match status" value="2"/>
</dbReference>
<evidence type="ECO:0000313" key="5">
    <source>
        <dbReference type="Proteomes" id="UP000630887"/>
    </source>
</evidence>
<dbReference type="PANTHER" id="PTHR43080:SF2">
    <property type="entry name" value="CBS DOMAIN-CONTAINING PROTEIN"/>
    <property type="match status" value="1"/>
</dbReference>
<dbReference type="Gene3D" id="3.10.580.10">
    <property type="entry name" value="CBS-domain"/>
    <property type="match status" value="1"/>
</dbReference>
<evidence type="ECO:0000256" key="1">
    <source>
        <dbReference type="ARBA" id="ARBA00023122"/>
    </source>
</evidence>
<dbReference type="Pfam" id="PF00571">
    <property type="entry name" value="CBS"/>
    <property type="match status" value="2"/>
</dbReference>
<accession>A0A8J3P4U2</accession>
<dbReference type="CDD" id="cd04622">
    <property type="entry name" value="CBS_pair_HRP1_like"/>
    <property type="match status" value="1"/>
</dbReference>
<dbReference type="InterPro" id="IPR051257">
    <property type="entry name" value="Diverse_CBS-Domain"/>
</dbReference>
<dbReference type="SUPFAM" id="SSF54631">
    <property type="entry name" value="CBS-domain pair"/>
    <property type="match status" value="1"/>
</dbReference>
<keyword evidence="1 2" id="KW-0129">CBS domain</keyword>
<feature type="domain" description="CBS" evidence="3">
    <location>
        <begin position="77"/>
        <end position="135"/>
    </location>
</feature>
<comment type="caution">
    <text evidence="4">The sequence shown here is derived from an EMBL/GenBank/DDBJ whole genome shotgun (WGS) entry which is preliminary data.</text>
</comment>
<evidence type="ECO:0000259" key="3">
    <source>
        <dbReference type="PROSITE" id="PS51371"/>
    </source>
</evidence>
<feature type="domain" description="CBS" evidence="3">
    <location>
        <begin position="11"/>
        <end position="68"/>
    </location>
</feature>
<reference evidence="4 5" key="1">
    <citation type="submission" date="2021-01" db="EMBL/GenBank/DDBJ databases">
        <title>Whole genome shotgun sequence of Catellatospora coxensis NBRC 107359.</title>
        <authorList>
            <person name="Komaki H."/>
            <person name="Tamura T."/>
        </authorList>
    </citation>
    <scope>NUCLEOTIDE SEQUENCE [LARGE SCALE GENOMIC DNA]</scope>
    <source>
        <strain evidence="4 5">NBRC 107359</strain>
    </source>
</reference>
<dbReference type="PROSITE" id="PS51371">
    <property type="entry name" value="CBS"/>
    <property type="match status" value="2"/>
</dbReference>
<sequence length="142" mass="15152">MATAQMVREIMTGDPCCMPDSASITEAAEQMRSRDIGDVLVTDQQGNLEGVVTDRDIVIRALAQGREPGSTRLKDVLSEPAVTIRPDEPVSRAVQLMREHSLRRLPVAEGGHPVGIVSLGDLAVERDPASALADISDAAPNQ</sequence>
<dbReference type="AlphaFoldDB" id="A0A8J3P4U2"/>
<evidence type="ECO:0000256" key="2">
    <source>
        <dbReference type="PROSITE-ProRule" id="PRU00703"/>
    </source>
</evidence>
<protein>
    <submittedName>
        <fullName evidence="4">Oxidoreductase</fullName>
    </submittedName>
</protein>
<dbReference type="PANTHER" id="PTHR43080">
    <property type="entry name" value="CBS DOMAIN-CONTAINING PROTEIN CBSX3, MITOCHONDRIAL"/>
    <property type="match status" value="1"/>
</dbReference>
<proteinExistence type="predicted"/>
<dbReference type="Proteomes" id="UP000630887">
    <property type="component" value="Unassembled WGS sequence"/>
</dbReference>
<dbReference type="InterPro" id="IPR046342">
    <property type="entry name" value="CBS_dom_sf"/>
</dbReference>
<organism evidence="4 5">
    <name type="scientific">Catellatospora coxensis</name>
    <dbReference type="NCBI Taxonomy" id="310354"/>
    <lineage>
        <taxon>Bacteria</taxon>
        <taxon>Bacillati</taxon>
        <taxon>Actinomycetota</taxon>
        <taxon>Actinomycetes</taxon>
        <taxon>Micromonosporales</taxon>
        <taxon>Micromonosporaceae</taxon>
        <taxon>Catellatospora</taxon>
    </lineage>
</organism>
<name>A0A8J3P4U2_9ACTN</name>
<gene>
    <name evidence="4" type="ORF">Cco03nite_08730</name>
</gene>
<keyword evidence="5" id="KW-1185">Reference proteome</keyword>
<dbReference type="EMBL" id="BONI01000005">
    <property type="protein sequence ID" value="GIG04173.1"/>
    <property type="molecule type" value="Genomic_DNA"/>
</dbReference>
<evidence type="ECO:0000313" key="4">
    <source>
        <dbReference type="EMBL" id="GIG04173.1"/>
    </source>
</evidence>